<protein>
    <submittedName>
        <fullName evidence="1">Uncharacterized protein</fullName>
    </submittedName>
</protein>
<proteinExistence type="predicted"/>
<dbReference type="EMBL" id="CM018043">
    <property type="protein sequence ID" value="KAA8531267.1"/>
    <property type="molecule type" value="Genomic_DNA"/>
</dbReference>
<organism evidence="1 2">
    <name type="scientific">Nyssa sinensis</name>
    <dbReference type="NCBI Taxonomy" id="561372"/>
    <lineage>
        <taxon>Eukaryota</taxon>
        <taxon>Viridiplantae</taxon>
        <taxon>Streptophyta</taxon>
        <taxon>Embryophyta</taxon>
        <taxon>Tracheophyta</taxon>
        <taxon>Spermatophyta</taxon>
        <taxon>Magnoliopsida</taxon>
        <taxon>eudicotyledons</taxon>
        <taxon>Gunneridae</taxon>
        <taxon>Pentapetalae</taxon>
        <taxon>asterids</taxon>
        <taxon>Cornales</taxon>
        <taxon>Nyssaceae</taxon>
        <taxon>Nyssa</taxon>
    </lineage>
</organism>
<evidence type="ECO:0000313" key="2">
    <source>
        <dbReference type="Proteomes" id="UP000325577"/>
    </source>
</evidence>
<gene>
    <name evidence="1" type="ORF">F0562_005974</name>
</gene>
<accession>A0A5J5APE0</accession>
<dbReference type="AlphaFoldDB" id="A0A5J5APE0"/>
<reference evidence="1 2" key="1">
    <citation type="submission" date="2019-09" db="EMBL/GenBank/DDBJ databases">
        <title>A chromosome-level genome assembly of the Chinese tupelo Nyssa sinensis.</title>
        <authorList>
            <person name="Yang X."/>
            <person name="Kang M."/>
            <person name="Yang Y."/>
            <person name="Xiong H."/>
            <person name="Wang M."/>
            <person name="Zhang Z."/>
            <person name="Wang Z."/>
            <person name="Wu H."/>
            <person name="Ma T."/>
            <person name="Liu J."/>
            <person name="Xi Z."/>
        </authorList>
    </citation>
    <scope>NUCLEOTIDE SEQUENCE [LARGE SCALE GENOMIC DNA]</scope>
    <source>
        <strain evidence="1">J267</strain>
        <tissue evidence="1">Leaf</tissue>
    </source>
</reference>
<sequence length="112" mass="12247">MGLCVADWRDTKQQTGWDGSVGELSTLAVELDFEAEVSATELGSGWIRFGYREIYRDSGSGSSGATDGFLKVVAALQSLQVWVLGLLEYSDRMMLKRKYRGGEGPNMGSGER</sequence>
<dbReference type="Proteomes" id="UP000325577">
    <property type="component" value="Linkage Group LG2"/>
</dbReference>
<keyword evidence="2" id="KW-1185">Reference proteome</keyword>
<name>A0A5J5APE0_9ASTE</name>
<evidence type="ECO:0000313" key="1">
    <source>
        <dbReference type="EMBL" id="KAA8531267.1"/>
    </source>
</evidence>